<dbReference type="Proteomes" id="UP000578697">
    <property type="component" value="Unassembled WGS sequence"/>
</dbReference>
<dbReference type="EMBL" id="JACHFR010000001">
    <property type="protein sequence ID" value="MBB5217959.1"/>
    <property type="molecule type" value="Genomic_DNA"/>
</dbReference>
<dbReference type="EMBL" id="CP031517">
    <property type="protein sequence ID" value="QOS40323.1"/>
    <property type="molecule type" value="Genomic_DNA"/>
</dbReference>
<name>A0A840S615_9SPIR</name>
<gene>
    <name evidence="2" type="ORF">DYE49_07580</name>
    <name evidence="1" type="ORF">HNP77_000303</name>
</gene>
<dbReference type="AlphaFoldDB" id="A0A840S615"/>
<keyword evidence="3" id="KW-1185">Reference proteome</keyword>
<evidence type="ECO:0000313" key="4">
    <source>
        <dbReference type="Proteomes" id="UP000593591"/>
    </source>
</evidence>
<accession>A0A840S615</accession>
<evidence type="ECO:0000313" key="1">
    <source>
        <dbReference type="EMBL" id="MBB5217959.1"/>
    </source>
</evidence>
<organism evidence="1 3">
    <name type="scientific">Treponema rectale</name>
    <dbReference type="NCBI Taxonomy" id="744512"/>
    <lineage>
        <taxon>Bacteria</taxon>
        <taxon>Pseudomonadati</taxon>
        <taxon>Spirochaetota</taxon>
        <taxon>Spirochaetia</taxon>
        <taxon>Spirochaetales</taxon>
        <taxon>Treponemataceae</taxon>
        <taxon>Treponema</taxon>
    </lineage>
</organism>
<sequence length="190" mass="22199">MNKLRLIKKTLIPVNKIPTDITVSKKLSDKVTISISNNHKNENGFFCFSFYYNNNKIFGRFSNYKDAVNLFNSIYENFKKDNSEIQVKIKPIILKEQEYLSILTEIKSFANNMMNGSGFEWKIIEYENITVLQIKLNSPRIIEIEIQHKAFANHPELFNEDKILNSIKKINEALENVFLPVNILNDIYGK</sequence>
<evidence type="ECO:0000313" key="2">
    <source>
        <dbReference type="EMBL" id="QOS40323.1"/>
    </source>
</evidence>
<proteinExistence type="predicted"/>
<protein>
    <submittedName>
        <fullName evidence="1">Uncharacterized protein</fullName>
    </submittedName>
</protein>
<dbReference type="KEGG" id="trc:DYE49_07580"/>
<evidence type="ECO:0000313" key="3">
    <source>
        <dbReference type="Proteomes" id="UP000578697"/>
    </source>
</evidence>
<reference evidence="2 4" key="1">
    <citation type="submission" date="2018-08" db="EMBL/GenBank/DDBJ databases">
        <title>The first complete genome of Treponema rectale (CHPAT), a commensal spirochete of the bovine rectum.</title>
        <authorList>
            <person name="Staton G.J."/>
            <person name="Clegg S.R."/>
            <person name="Carter S.D."/>
            <person name="Radford A.D."/>
            <person name="Darby A."/>
            <person name="Hall N."/>
            <person name="Birtles R.J."/>
            <person name="Evans N.J."/>
        </authorList>
    </citation>
    <scope>NUCLEOTIDE SEQUENCE [LARGE SCALE GENOMIC DNA]</scope>
    <source>
        <strain evidence="2 4">CHPA</strain>
    </source>
</reference>
<dbReference type="RefSeq" id="WP_184651397.1">
    <property type="nucleotide sequence ID" value="NZ_JACHFR010000001.1"/>
</dbReference>
<dbReference type="Proteomes" id="UP000593591">
    <property type="component" value="Chromosome"/>
</dbReference>
<reference evidence="1 3" key="2">
    <citation type="submission" date="2020-08" db="EMBL/GenBank/DDBJ databases">
        <title>Genomic Encyclopedia of Type Strains, Phase IV (KMG-IV): sequencing the most valuable type-strain genomes for metagenomic binning, comparative biology and taxonomic classification.</title>
        <authorList>
            <person name="Goeker M."/>
        </authorList>
    </citation>
    <scope>NUCLEOTIDE SEQUENCE [LARGE SCALE GENOMIC DNA]</scope>
    <source>
        <strain evidence="1 3">DSM 103679</strain>
    </source>
</reference>